<feature type="transmembrane region" description="Helical" evidence="2">
    <location>
        <begin position="145"/>
        <end position="171"/>
    </location>
</feature>
<feature type="compositionally biased region" description="Basic and acidic residues" evidence="1">
    <location>
        <begin position="536"/>
        <end position="546"/>
    </location>
</feature>
<comment type="caution">
    <text evidence="3">The sequence shown here is derived from an EMBL/GenBank/DDBJ whole genome shotgun (WGS) entry which is preliminary data.</text>
</comment>
<reference evidence="3 4" key="1">
    <citation type="submission" date="2024-04" db="EMBL/GenBank/DDBJ databases">
        <authorList>
            <person name="Rising A."/>
            <person name="Reimegard J."/>
            <person name="Sonavane S."/>
            <person name="Akerstrom W."/>
            <person name="Nylinder S."/>
            <person name="Hedman E."/>
            <person name="Kallberg Y."/>
        </authorList>
    </citation>
    <scope>NUCLEOTIDE SEQUENCE [LARGE SCALE GENOMIC DNA]</scope>
</reference>
<keyword evidence="2" id="KW-0472">Membrane</keyword>
<feature type="region of interest" description="Disordered" evidence="1">
    <location>
        <begin position="24"/>
        <end position="61"/>
    </location>
</feature>
<evidence type="ECO:0000256" key="2">
    <source>
        <dbReference type="SAM" id="Phobius"/>
    </source>
</evidence>
<keyword evidence="2" id="KW-0812">Transmembrane</keyword>
<accession>A0AAV2ARE1</accession>
<feature type="region of interest" description="Disordered" evidence="1">
    <location>
        <begin position="618"/>
        <end position="645"/>
    </location>
</feature>
<keyword evidence="2" id="KW-1133">Transmembrane helix</keyword>
<dbReference type="Proteomes" id="UP001497382">
    <property type="component" value="Unassembled WGS sequence"/>
</dbReference>
<feature type="compositionally biased region" description="Basic and acidic residues" evidence="1">
    <location>
        <begin position="113"/>
        <end position="128"/>
    </location>
</feature>
<evidence type="ECO:0000313" key="3">
    <source>
        <dbReference type="EMBL" id="CAL1285764.1"/>
    </source>
</evidence>
<feature type="region of interest" description="Disordered" evidence="1">
    <location>
        <begin position="95"/>
        <end position="135"/>
    </location>
</feature>
<dbReference type="AlphaFoldDB" id="A0AAV2ARE1"/>
<feature type="compositionally biased region" description="Basic and acidic residues" evidence="1">
    <location>
        <begin position="443"/>
        <end position="482"/>
    </location>
</feature>
<organism evidence="3 4">
    <name type="scientific">Larinioides sclopetarius</name>
    <dbReference type="NCBI Taxonomy" id="280406"/>
    <lineage>
        <taxon>Eukaryota</taxon>
        <taxon>Metazoa</taxon>
        <taxon>Ecdysozoa</taxon>
        <taxon>Arthropoda</taxon>
        <taxon>Chelicerata</taxon>
        <taxon>Arachnida</taxon>
        <taxon>Araneae</taxon>
        <taxon>Araneomorphae</taxon>
        <taxon>Entelegynae</taxon>
        <taxon>Araneoidea</taxon>
        <taxon>Araneidae</taxon>
        <taxon>Larinioides</taxon>
    </lineage>
</organism>
<feature type="compositionally biased region" description="Polar residues" evidence="1">
    <location>
        <begin position="494"/>
        <end position="517"/>
    </location>
</feature>
<protein>
    <submittedName>
        <fullName evidence="3">Uncharacterized protein</fullName>
    </submittedName>
</protein>
<keyword evidence="4" id="KW-1185">Reference proteome</keyword>
<evidence type="ECO:0000313" key="4">
    <source>
        <dbReference type="Proteomes" id="UP001497382"/>
    </source>
</evidence>
<dbReference type="EMBL" id="CAXIEN010000194">
    <property type="protein sequence ID" value="CAL1285764.1"/>
    <property type="molecule type" value="Genomic_DNA"/>
</dbReference>
<sequence length="662" mass="74992">MMKLYQKKNASLEDETVLMQLERRHTLKEDANEADSDNLKKTTRANSLDSFEEGHSSTDVEAVAAEKRSNFTRRPTVITENELSSSLLYKDRKAKINSDDESVEDPKPVMSHENPEDLEPRTLYDPKLKPTPVSNQRSRKMSSCCCYFTIILMICIACLAVMAGVGGIVYLEIFASSQDKDIEKTNASVENDDPSAPKEIFQHTTYKQDNVNQNEPIIPENVLKDIIKNSIKLAENIDASRKITVATSKPNDIFHNEVLTYSKNSKAKELNNIKNGLVSENQDMELTEHPDIAELSDVARNIHARFNNFKVPMSDKSVEVKSNSKNQDSVDLNLNLQSIYNIGDKTLDGHSDNINAQMTKNRSTVIEKSNSKELLDSSEETLVFGRNLNFEETTSLQGNELKSEQEKVISSQNLLGFHLLPDNSIDHTVNSNNDNFEDNSFDNETHSNSHDPEDDSFDNREHAIDHDPGDNSSDHRNHAIDRDSEDNSFDHSEYSTNHGIKNNSLNRAEHSTVFNDKSLNDHNEDSSDFDSNNSSSDEHSKFKGQDQDSDDSTQLLFIRPIVESKAVPVPLAFLRRIGFDIKNPNSHQPMSAKDMDIKFSLAEALKYLRSLDTDNKLPVSREKTTTRKTSNQKESKKTKLPVKSEREEYLNHLRKQIFEESS</sequence>
<proteinExistence type="predicted"/>
<feature type="compositionally biased region" description="Basic and acidic residues" evidence="1">
    <location>
        <begin position="52"/>
        <end position="61"/>
    </location>
</feature>
<gene>
    <name evidence="3" type="ORF">LARSCL_LOCUS13905</name>
</gene>
<name>A0AAV2ARE1_9ARAC</name>
<evidence type="ECO:0000256" key="1">
    <source>
        <dbReference type="SAM" id="MobiDB-lite"/>
    </source>
</evidence>
<feature type="region of interest" description="Disordered" evidence="1">
    <location>
        <begin position="428"/>
        <end position="551"/>
    </location>
</feature>